<evidence type="ECO:0000313" key="2">
    <source>
        <dbReference type="Proteomes" id="UP000319383"/>
    </source>
</evidence>
<keyword evidence="2" id="KW-1185">Reference proteome</keyword>
<proteinExistence type="predicted"/>
<reference evidence="1 2" key="1">
    <citation type="submission" date="2019-02" db="EMBL/GenBank/DDBJ databases">
        <title>Deep-cultivation of Planctomycetes and their phenomic and genomic characterization uncovers novel biology.</title>
        <authorList>
            <person name="Wiegand S."/>
            <person name="Jogler M."/>
            <person name="Boedeker C."/>
            <person name="Pinto D."/>
            <person name="Vollmers J."/>
            <person name="Rivas-Marin E."/>
            <person name="Kohn T."/>
            <person name="Peeters S.H."/>
            <person name="Heuer A."/>
            <person name="Rast P."/>
            <person name="Oberbeckmann S."/>
            <person name="Bunk B."/>
            <person name="Jeske O."/>
            <person name="Meyerdierks A."/>
            <person name="Storesund J.E."/>
            <person name="Kallscheuer N."/>
            <person name="Luecker S."/>
            <person name="Lage O.M."/>
            <person name="Pohl T."/>
            <person name="Merkel B.J."/>
            <person name="Hornburger P."/>
            <person name="Mueller R.-W."/>
            <person name="Bruemmer F."/>
            <person name="Labrenz M."/>
            <person name="Spormann A.M."/>
            <person name="Op den Camp H."/>
            <person name="Overmann J."/>
            <person name="Amann R."/>
            <person name="Jetten M.S.M."/>
            <person name="Mascher T."/>
            <person name="Medema M.H."/>
            <person name="Devos D.P."/>
            <person name="Kaster A.-K."/>
            <person name="Ovreas L."/>
            <person name="Rohde M."/>
            <person name="Galperin M.Y."/>
            <person name="Jogler C."/>
        </authorList>
    </citation>
    <scope>NUCLEOTIDE SEQUENCE [LARGE SCALE GENOMIC DNA]</scope>
    <source>
        <strain evidence="1 2">Mal52</strain>
    </source>
</reference>
<dbReference type="EMBL" id="CP036276">
    <property type="protein sequence ID" value="QDU45370.1"/>
    <property type="molecule type" value="Genomic_DNA"/>
</dbReference>
<dbReference type="Proteomes" id="UP000319383">
    <property type="component" value="Chromosome"/>
</dbReference>
<organism evidence="1 2">
    <name type="scientific">Symmachiella dynata</name>
    <dbReference type="NCBI Taxonomy" id="2527995"/>
    <lineage>
        <taxon>Bacteria</taxon>
        <taxon>Pseudomonadati</taxon>
        <taxon>Planctomycetota</taxon>
        <taxon>Planctomycetia</taxon>
        <taxon>Planctomycetales</taxon>
        <taxon>Planctomycetaceae</taxon>
        <taxon>Symmachiella</taxon>
    </lineage>
</organism>
<protein>
    <submittedName>
        <fullName evidence="1">Uncharacterized protein</fullName>
    </submittedName>
</protein>
<sequence length="226" mass="25752">MISTRDLTGLPDVSSLRRLLQSLAMLDAILSPDWQYRYYSFNCHWAFGEEWGSMRNGSGDEFYALFNQHGCFLKGFAHEALMTPCRDNPPKLWPGLFSNVPPEFSECLNEPAFDIASTTFCIWRYHDGREWQLDDLKFPAGSDPDGSGDLLSILDGTPETYYVWAEEYYQEAWNDTSGLTRDAVAAVYRHQPLSNELVSAINSNLRLEDLADDLRDIGYPNQKKPA</sequence>
<gene>
    <name evidence="1" type="ORF">Mal52_38640</name>
</gene>
<evidence type="ECO:0000313" key="1">
    <source>
        <dbReference type="EMBL" id="QDU45370.1"/>
    </source>
</evidence>
<name>A0A517ZSF6_9PLAN</name>
<dbReference type="AlphaFoldDB" id="A0A517ZSF6"/>
<dbReference type="RefSeq" id="WP_145377753.1">
    <property type="nucleotide sequence ID" value="NZ_CP036276.1"/>
</dbReference>
<accession>A0A517ZSF6</accession>
<dbReference type="KEGG" id="sdyn:Mal52_38640"/>